<reference evidence="6" key="1">
    <citation type="submission" date="2021-02" db="EMBL/GenBank/DDBJ databases">
        <title>Genome-Resolved Metagenomics of a Microbial Community Performing Photosynthetic Biological Nutrient Removal.</title>
        <authorList>
            <person name="Mcdaniel E.A."/>
        </authorList>
    </citation>
    <scope>NUCLEOTIDE SEQUENCE</scope>
    <source>
        <strain evidence="6">UWPOB_OBS1</strain>
    </source>
</reference>
<proteinExistence type="inferred from homology"/>
<dbReference type="NCBIfam" id="NF040786">
    <property type="entry name" value="LysR_Sec_metab"/>
    <property type="match status" value="1"/>
</dbReference>
<dbReference type="EMBL" id="JAFLCK010000002">
    <property type="protein sequence ID" value="MBN8659151.1"/>
    <property type="molecule type" value="Genomic_DNA"/>
</dbReference>
<evidence type="ECO:0000256" key="4">
    <source>
        <dbReference type="ARBA" id="ARBA00023163"/>
    </source>
</evidence>
<dbReference type="SUPFAM" id="SSF46785">
    <property type="entry name" value="Winged helix' DNA-binding domain"/>
    <property type="match status" value="1"/>
</dbReference>
<dbReference type="InterPro" id="IPR000847">
    <property type="entry name" value="LysR_HTH_N"/>
</dbReference>
<keyword evidence="4" id="KW-0804">Transcription</keyword>
<evidence type="ECO:0000256" key="1">
    <source>
        <dbReference type="ARBA" id="ARBA00009437"/>
    </source>
</evidence>
<dbReference type="PROSITE" id="PS50931">
    <property type="entry name" value="HTH_LYSR"/>
    <property type="match status" value="1"/>
</dbReference>
<dbReference type="FunFam" id="1.10.10.10:FF:000001">
    <property type="entry name" value="LysR family transcriptional regulator"/>
    <property type="match status" value="1"/>
</dbReference>
<sequence length="297" mass="32841">MIEDYRLRTFLEVARQGNFTRAAEVLSLTQPAVTLQIKSLEQELGCALFDRSGQKIVLSQSGQMLLPHAEAVHRIAEQAREELAGLGQEHSGQLRIGASTTIAQYVVPELVARFAQKHRKVHFHLISGNTEHIADKLESGEIDLGLVEGPVTRKRIKVEDYRLDELVLIVSGDSNWQELASQAWSLEQIKLAPLIMRESGSGTRFFIEKAFRAGGLKTSDLNILLEMDSTEAIKSAVAAGLGVAIVSLSAISKELQLGLLKTVPLEIPIRRDFTFVTDRDKPTASMVQAFKRFARAN</sequence>
<keyword evidence="2" id="KW-0805">Transcription regulation</keyword>
<dbReference type="InterPro" id="IPR036388">
    <property type="entry name" value="WH-like_DNA-bd_sf"/>
</dbReference>
<comment type="caution">
    <text evidence="6">The sequence shown here is derived from an EMBL/GenBank/DDBJ whole genome shotgun (WGS) entry which is preliminary data.</text>
</comment>
<name>A0A8J7TKQ0_9BACT</name>
<gene>
    <name evidence="6" type="ORF">J0M35_02230</name>
</gene>
<dbReference type="PANTHER" id="PTHR30126">
    <property type="entry name" value="HTH-TYPE TRANSCRIPTIONAL REGULATOR"/>
    <property type="match status" value="1"/>
</dbReference>
<accession>A0A8J7TKQ0</accession>
<evidence type="ECO:0000313" key="7">
    <source>
        <dbReference type="Proteomes" id="UP000664277"/>
    </source>
</evidence>
<evidence type="ECO:0000256" key="2">
    <source>
        <dbReference type="ARBA" id="ARBA00023015"/>
    </source>
</evidence>
<evidence type="ECO:0000256" key="3">
    <source>
        <dbReference type="ARBA" id="ARBA00023125"/>
    </source>
</evidence>
<keyword evidence="3" id="KW-0238">DNA-binding</keyword>
<dbReference type="PANTHER" id="PTHR30126:SF39">
    <property type="entry name" value="HTH-TYPE TRANSCRIPTIONAL REGULATOR CYSL"/>
    <property type="match status" value="1"/>
</dbReference>
<dbReference type="Pfam" id="PF00126">
    <property type="entry name" value="HTH_1"/>
    <property type="match status" value="1"/>
</dbReference>
<evidence type="ECO:0000313" key="6">
    <source>
        <dbReference type="EMBL" id="MBN8659151.1"/>
    </source>
</evidence>
<dbReference type="Gene3D" id="1.10.10.10">
    <property type="entry name" value="Winged helix-like DNA-binding domain superfamily/Winged helix DNA-binding domain"/>
    <property type="match status" value="1"/>
</dbReference>
<dbReference type="AlphaFoldDB" id="A0A8J7TKQ0"/>
<dbReference type="InterPro" id="IPR005119">
    <property type="entry name" value="LysR_subst-bd"/>
</dbReference>
<dbReference type="Pfam" id="PF03466">
    <property type="entry name" value="LysR_substrate"/>
    <property type="match status" value="1"/>
</dbReference>
<dbReference type="Proteomes" id="UP000664277">
    <property type="component" value="Unassembled WGS sequence"/>
</dbReference>
<protein>
    <submittedName>
        <fullName evidence="6">LysR family transcriptional regulator</fullName>
    </submittedName>
</protein>
<organism evidence="6 7">
    <name type="scientific">Candidatus Obscuribacter phosphatis</name>
    <dbReference type="NCBI Taxonomy" id="1906157"/>
    <lineage>
        <taxon>Bacteria</taxon>
        <taxon>Bacillati</taxon>
        <taxon>Candidatus Melainabacteria</taxon>
        <taxon>Candidatus Obscuribacterales</taxon>
        <taxon>Candidatus Obscuribacteraceae</taxon>
        <taxon>Candidatus Obscuribacter</taxon>
    </lineage>
</organism>
<feature type="domain" description="HTH lysR-type" evidence="5">
    <location>
        <begin position="1"/>
        <end position="59"/>
    </location>
</feature>
<dbReference type="GO" id="GO:0000976">
    <property type="term" value="F:transcription cis-regulatory region binding"/>
    <property type="evidence" value="ECO:0007669"/>
    <property type="project" value="TreeGrafter"/>
</dbReference>
<comment type="similarity">
    <text evidence="1">Belongs to the LysR transcriptional regulatory family.</text>
</comment>
<dbReference type="Gene3D" id="3.40.190.290">
    <property type="match status" value="1"/>
</dbReference>
<evidence type="ECO:0000259" key="5">
    <source>
        <dbReference type="PROSITE" id="PS50931"/>
    </source>
</evidence>
<dbReference type="CDD" id="cd08420">
    <property type="entry name" value="PBP2_CysL_like"/>
    <property type="match status" value="1"/>
</dbReference>
<dbReference type="GO" id="GO:0003700">
    <property type="term" value="F:DNA-binding transcription factor activity"/>
    <property type="evidence" value="ECO:0007669"/>
    <property type="project" value="InterPro"/>
</dbReference>
<dbReference type="PRINTS" id="PR00039">
    <property type="entry name" value="HTHLYSR"/>
</dbReference>
<dbReference type="SUPFAM" id="SSF53850">
    <property type="entry name" value="Periplasmic binding protein-like II"/>
    <property type="match status" value="1"/>
</dbReference>
<dbReference type="InterPro" id="IPR036390">
    <property type="entry name" value="WH_DNA-bd_sf"/>
</dbReference>
<dbReference type="InterPro" id="IPR047788">
    <property type="entry name" value="LysR-like_Sec_metab"/>
</dbReference>